<accession>A0ABU3G2J8</accession>
<comment type="caution">
    <text evidence="1">The sequence shown here is derived from an EMBL/GenBank/DDBJ whole genome shotgun (WGS) entry which is preliminary data.</text>
</comment>
<evidence type="ECO:0000313" key="2">
    <source>
        <dbReference type="Proteomes" id="UP001249505"/>
    </source>
</evidence>
<evidence type="ECO:0008006" key="3">
    <source>
        <dbReference type="Google" id="ProtNLM"/>
    </source>
</evidence>
<dbReference type="EMBL" id="JAUOES010000020">
    <property type="protein sequence ID" value="MDT3281872.1"/>
    <property type="molecule type" value="Genomic_DNA"/>
</dbReference>
<gene>
    <name evidence="1" type="ORF">Q4Q50_16480</name>
</gene>
<reference evidence="1 2" key="1">
    <citation type="submission" date="2023-07" db="EMBL/GenBank/DDBJ databases">
        <title>Novel Shewanella species isolated from Baltic Sea sediments.</title>
        <authorList>
            <person name="Martin-Rodriguez A.J."/>
        </authorList>
    </citation>
    <scope>NUCLEOTIDE SEQUENCE [LARGE SCALE GENOMIC DNA]</scope>
    <source>
        <strain evidence="1 2">SP2S1-2</strain>
    </source>
</reference>
<evidence type="ECO:0000313" key="1">
    <source>
        <dbReference type="EMBL" id="MDT3281872.1"/>
    </source>
</evidence>
<organism evidence="1 2">
    <name type="scientific">Shewanella scandinavica</name>
    <dbReference type="NCBI Taxonomy" id="3063538"/>
    <lineage>
        <taxon>Bacteria</taxon>
        <taxon>Pseudomonadati</taxon>
        <taxon>Pseudomonadota</taxon>
        <taxon>Gammaproteobacteria</taxon>
        <taxon>Alteromonadales</taxon>
        <taxon>Shewanellaceae</taxon>
        <taxon>Shewanella</taxon>
    </lineage>
</organism>
<dbReference type="Proteomes" id="UP001249505">
    <property type="component" value="Unassembled WGS sequence"/>
</dbReference>
<name>A0ABU3G2J8_9GAMM</name>
<dbReference type="RefSeq" id="WP_311900274.1">
    <property type="nucleotide sequence ID" value="NZ_JAUOES010000020.1"/>
</dbReference>
<proteinExistence type="predicted"/>
<sequence>MADIYKKRFEELNQQMDIVFSSKSTKYDSYSGKNETDIESNTLLEWKVKAKNLLSKACGIDSEHFKEFEKHQETGIYGTYLNTFERLRAIFIAAREDYEGGYLKTTRTLIQAELFDSELEQARALFSAGYKSAAAIVAGVVLENSLRELCDRSDIQHAKLDKMNADLAKIGIYNVLTQKRLTTLAGVRNSAAHGKSDEFKDRDVEDMIRDVERFISEQL</sequence>
<protein>
    <recommendedName>
        <fullName evidence="3">DUF4145 domain-containing protein</fullName>
    </recommendedName>
</protein>
<keyword evidence="2" id="KW-1185">Reference proteome</keyword>